<dbReference type="Proteomes" id="UP000198211">
    <property type="component" value="Unassembled WGS sequence"/>
</dbReference>
<keyword evidence="1" id="KW-0732">Signal</keyword>
<organism evidence="2 3">
    <name type="scientific">Phytophthora megakarya</name>
    <dbReference type="NCBI Taxonomy" id="4795"/>
    <lineage>
        <taxon>Eukaryota</taxon>
        <taxon>Sar</taxon>
        <taxon>Stramenopiles</taxon>
        <taxon>Oomycota</taxon>
        <taxon>Peronosporomycetes</taxon>
        <taxon>Peronosporales</taxon>
        <taxon>Peronosporaceae</taxon>
        <taxon>Phytophthora</taxon>
    </lineage>
</organism>
<comment type="caution">
    <text evidence="2">The sequence shown here is derived from an EMBL/GenBank/DDBJ whole genome shotgun (WGS) entry which is preliminary data.</text>
</comment>
<keyword evidence="3" id="KW-1185">Reference proteome</keyword>
<proteinExistence type="predicted"/>
<gene>
    <name evidence="2" type="ORF">PHMEG_00018932</name>
</gene>
<dbReference type="EMBL" id="NBNE01003126">
    <property type="protein sequence ID" value="OWZ08515.1"/>
    <property type="molecule type" value="Genomic_DNA"/>
</dbReference>
<accession>A0A225VT60</accession>
<evidence type="ECO:0000313" key="3">
    <source>
        <dbReference type="Proteomes" id="UP000198211"/>
    </source>
</evidence>
<reference evidence="3" key="1">
    <citation type="submission" date="2017-03" db="EMBL/GenBank/DDBJ databases">
        <title>Phytopthora megakarya and P. palmivora, two closely related causual agents of cacao black pod achieved similar genome size and gene model numbers by different mechanisms.</title>
        <authorList>
            <person name="Ali S."/>
            <person name="Shao J."/>
            <person name="Larry D.J."/>
            <person name="Kronmiller B."/>
            <person name="Shen D."/>
            <person name="Strem M.D."/>
            <person name="Melnick R.L."/>
            <person name="Guiltinan M.J."/>
            <person name="Tyler B.M."/>
            <person name="Meinhardt L.W."/>
            <person name="Bailey B.A."/>
        </authorList>
    </citation>
    <scope>NUCLEOTIDE SEQUENCE [LARGE SCALE GENOMIC DNA]</scope>
    <source>
        <strain evidence="3">zdho120</strain>
    </source>
</reference>
<dbReference type="AlphaFoldDB" id="A0A225VT60"/>
<evidence type="ECO:0000256" key="1">
    <source>
        <dbReference type="SAM" id="SignalP"/>
    </source>
</evidence>
<feature type="chain" id="PRO_5012850120" evidence="1">
    <location>
        <begin position="21"/>
        <end position="138"/>
    </location>
</feature>
<feature type="signal peptide" evidence="1">
    <location>
        <begin position="1"/>
        <end position="20"/>
    </location>
</feature>
<protein>
    <submittedName>
        <fullName evidence="2">Avirulence (Avh) protein</fullName>
    </submittedName>
</protein>
<name>A0A225VT60_9STRA</name>
<evidence type="ECO:0000313" key="2">
    <source>
        <dbReference type="EMBL" id="OWZ08515.1"/>
    </source>
</evidence>
<sequence length="138" mass="15565">MPVQFLVGWIVIALLAGVDAKLDSKLTEQEPIASDSFSESRTVVSENNVPRIGRLRRNKESNAQDAEERSPNVDLLILDGIHAIRKKTKWPAQFLALKLVKADPIAVGKKWGVIVDGIVLKGHKKWEKFIAYRDFYKN</sequence>
<dbReference type="OrthoDB" id="106321at2759"/>